<keyword evidence="3" id="KW-1185">Reference proteome</keyword>
<proteinExistence type="predicted"/>
<dbReference type="AlphaFoldDB" id="A0A3B6ASV0"/>
<evidence type="ECO:0000313" key="3">
    <source>
        <dbReference type="Proteomes" id="UP000019116"/>
    </source>
</evidence>
<dbReference type="EnsemblPlants" id="TraesCS2A02G137800.1">
    <property type="protein sequence ID" value="TraesCS2A02G137800.1"/>
    <property type="gene ID" value="TraesCS2A02G137800"/>
</dbReference>
<feature type="compositionally biased region" description="Basic residues" evidence="1">
    <location>
        <begin position="383"/>
        <end position="392"/>
    </location>
</feature>
<dbReference type="STRING" id="4565.A0A3B6ASV0"/>
<reference evidence="2" key="2">
    <citation type="submission" date="2018-10" db="UniProtKB">
        <authorList>
            <consortium name="EnsemblPlants"/>
        </authorList>
    </citation>
    <scope>IDENTIFICATION</scope>
</reference>
<dbReference type="OMA" id="MNQYMQG"/>
<dbReference type="InterPro" id="IPR004993">
    <property type="entry name" value="GH3"/>
</dbReference>
<sequence>MAPAATAGRRPASSTTASEAEAKDAENLRLIEEMTSNVDSVQERVLAEILSRNAATEYLRDCGGPTDRATFRDKVPVVSYDALKPYIQRIANGDRSPIMSTHPVSDFLTSSGTSGGERKLIPSTAEEGRRRQLPFSLLKALMNLHFPGLDKGKGLYFLFVKSESKTPGGLTAWPMMTSIYKSEQFKGPLRDHTSPRAAVLCADTSQSMYAQMVCGLCQRHDVLRVGAAFASGLLRAIRFLQLNWEQLAADIEAGTLAPCVSDASVREAVAGILRRPDPELAQLVRDECRTGEWAGIIPRIWPNARYLEAIVRPWNTTPTAFRPWNTTPAACRWCPSPTRPPSATSASIFSRCATRPTFLTPSCPTWPTSSSSPWTTPPQARPWHQKVTRPGW</sequence>
<dbReference type="Proteomes" id="UP000019116">
    <property type="component" value="Chromosome 2A"/>
</dbReference>
<feature type="region of interest" description="Disordered" evidence="1">
    <location>
        <begin position="1"/>
        <end position="24"/>
    </location>
</feature>
<feature type="compositionally biased region" description="Low complexity" evidence="1">
    <location>
        <begin position="364"/>
        <end position="374"/>
    </location>
</feature>
<dbReference type="PANTHER" id="PTHR31901">
    <property type="entry name" value="GH3 DOMAIN-CONTAINING PROTEIN"/>
    <property type="match status" value="1"/>
</dbReference>
<organism evidence="2">
    <name type="scientific">Triticum aestivum</name>
    <name type="common">Wheat</name>
    <dbReference type="NCBI Taxonomy" id="4565"/>
    <lineage>
        <taxon>Eukaryota</taxon>
        <taxon>Viridiplantae</taxon>
        <taxon>Streptophyta</taxon>
        <taxon>Embryophyta</taxon>
        <taxon>Tracheophyta</taxon>
        <taxon>Spermatophyta</taxon>
        <taxon>Magnoliopsida</taxon>
        <taxon>Liliopsida</taxon>
        <taxon>Poales</taxon>
        <taxon>Poaceae</taxon>
        <taxon>BOP clade</taxon>
        <taxon>Pooideae</taxon>
        <taxon>Triticodae</taxon>
        <taxon>Triticeae</taxon>
        <taxon>Triticinae</taxon>
        <taxon>Triticum</taxon>
    </lineage>
</organism>
<feature type="compositionally biased region" description="Basic and acidic residues" evidence="1">
    <location>
        <begin position="116"/>
        <end position="127"/>
    </location>
</feature>
<dbReference type="GO" id="GO:0005737">
    <property type="term" value="C:cytoplasm"/>
    <property type="evidence" value="ECO:0000318"/>
    <property type="project" value="GO_Central"/>
</dbReference>
<name>A0A3B6ASV0_WHEAT</name>
<protein>
    <submittedName>
        <fullName evidence="2">Uncharacterized protein</fullName>
    </submittedName>
</protein>
<accession>A0A3B6ASV0</accession>
<reference evidence="2" key="1">
    <citation type="submission" date="2018-08" db="EMBL/GenBank/DDBJ databases">
        <authorList>
            <person name="Rossello M."/>
        </authorList>
    </citation>
    <scope>NUCLEOTIDE SEQUENCE [LARGE SCALE GENOMIC DNA]</scope>
    <source>
        <strain evidence="2">cv. Chinese Spring</strain>
    </source>
</reference>
<feature type="region of interest" description="Disordered" evidence="1">
    <location>
        <begin position="107"/>
        <end position="127"/>
    </location>
</feature>
<dbReference type="Gramene" id="TraesCS2A03G0282000.1">
    <property type="protein sequence ID" value="TraesCS2A03G0282000.1.CDS"/>
    <property type="gene ID" value="TraesCS2A03G0282000"/>
</dbReference>
<dbReference type="PANTHER" id="PTHR31901:SF98">
    <property type="match status" value="1"/>
</dbReference>
<evidence type="ECO:0000313" key="2">
    <source>
        <dbReference type="EnsemblPlants" id="TraesCS2A02G137800.1"/>
    </source>
</evidence>
<dbReference type="SMR" id="A0A3B6ASV0"/>
<feature type="region of interest" description="Disordered" evidence="1">
    <location>
        <begin position="364"/>
        <end position="392"/>
    </location>
</feature>
<dbReference type="Gramene" id="TraesCS2A02G137800.1">
    <property type="protein sequence ID" value="TraesCS2A02G137800.1"/>
    <property type="gene ID" value="TraesCS2A02G137800"/>
</dbReference>
<dbReference type="GO" id="GO:0016881">
    <property type="term" value="F:acid-amino acid ligase activity"/>
    <property type="evidence" value="ECO:0000318"/>
    <property type="project" value="GO_Central"/>
</dbReference>
<dbReference type="Pfam" id="PF03321">
    <property type="entry name" value="GH3"/>
    <property type="match status" value="1"/>
</dbReference>
<dbReference type="PaxDb" id="4565-Traes_2AS_AC5CB934C.1"/>
<dbReference type="OrthoDB" id="10004661at2759"/>
<evidence type="ECO:0000256" key="1">
    <source>
        <dbReference type="SAM" id="MobiDB-lite"/>
    </source>
</evidence>